<feature type="domain" description="Histidine kinase/HSP90-like ATPase" evidence="10">
    <location>
        <begin position="314"/>
        <end position="406"/>
    </location>
</feature>
<dbReference type="SUPFAM" id="SSF55874">
    <property type="entry name" value="ATPase domain of HSP90 chaperone/DNA topoisomerase II/histidine kinase"/>
    <property type="match status" value="1"/>
</dbReference>
<dbReference type="InterPro" id="IPR036890">
    <property type="entry name" value="HATPase_C_sf"/>
</dbReference>
<comment type="catalytic activity">
    <reaction evidence="1">
        <text>ATP + protein L-histidine = ADP + protein N-phospho-L-histidine.</text>
        <dbReference type="EC" id="2.7.13.3"/>
    </reaction>
</comment>
<evidence type="ECO:0000256" key="3">
    <source>
        <dbReference type="ARBA" id="ARBA00022553"/>
    </source>
</evidence>
<sequence>MENPSQRRDALIAAITLVCGLLLIGLGLTEVWGNQTGLMELTGDDRWWFALPLAIACVALVYKRRAPVAALAVGFLMLAVDLLLGGSIAILLPFFDLLYTAALICSARVRRALWVIGGVFVAAPMIYGLAETADLRLTVLIGLQQSVMFICPLWWAMDVRRKTELATVAAARADAVERLSLAGRQHAIRQERDSLARDLHDVVASHLSAIALHSGGALATPPDEAKDRAALVQVRRSALESMEDMRTMITLLRAPDSEEIEPVPDGGTTHLPRLTHLQPLLDQAQANGLSVTATDRLSALPTERPGAATELVGYRIVQEALTNAAKHAPGSDVLLEVLPGEGGGDVNIRISNPYPESATPGQDHGTPRGLGLGLISMKERAASIGGVVSSSSIDNHWTVTATLPLTATGTRVLP</sequence>
<dbReference type="InterPro" id="IPR011712">
    <property type="entry name" value="Sig_transdc_His_kin_sub3_dim/P"/>
</dbReference>
<organism evidence="12 13">
    <name type="scientific">Arthrobacter flavus</name>
    <dbReference type="NCBI Taxonomy" id="95172"/>
    <lineage>
        <taxon>Bacteria</taxon>
        <taxon>Bacillati</taxon>
        <taxon>Actinomycetota</taxon>
        <taxon>Actinomycetes</taxon>
        <taxon>Micrococcales</taxon>
        <taxon>Micrococcaceae</taxon>
        <taxon>Arthrobacter</taxon>
    </lineage>
</organism>
<dbReference type="Pfam" id="PF02518">
    <property type="entry name" value="HATPase_c"/>
    <property type="match status" value="1"/>
</dbReference>
<dbReference type="Gene3D" id="3.30.565.10">
    <property type="entry name" value="Histidine kinase-like ATPase, C-terminal domain"/>
    <property type="match status" value="1"/>
</dbReference>
<feature type="transmembrane region" description="Helical" evidence="9">
    <location>
        <begin position="12"/>
        <end position="34"/>
    </location>
</feature>
<feature type="transmembrane region" description="Helical" evidence="9">
    <location>
        <begin position="69"/>
        <end position="92"/>
    </location>
</feature>
<keyword evidence="4" id="KW-0808">Transferase</keyword>
<gene>
    <name evidence="12" type="ORF">ACFSFX_09410</name>
</gene>
<keyword evidence="9" id="KW-0472">Membrane</keyword>
<proteinExistence type="predicted"/>
<keyword evidence="5" id="KW-0547">Nucleotide-binding</keyword>
<dbReference type="InterPro" id="IPR003594">
    <property type="entry name" value="HATPase_dom"/>
</dbReference>
<keyword evidence="9" id="KW-1133">Transmembrane helix</keyword>
<feature type="transmembrane region" description="Helical" evidence="9">
    <location>
        <begin position="46"/>
        <end position="62"/>
    </location>
</feature>
<evidence type="ECO:0000256" key="7">
    <source>
        <dbReference type="ARBA" id="ARBA00022840"/>
    </source>
</evidence>
<dbReference type="InterPro" id="IPR050482">
    <property type="entry name" value="Sensor_HK_TwoCompSys"/>
</dbReference>
<keyword evidence="13" id="KW-1185">Reference proteome</keyword>
<protein>
    <recommendedName>
        <fullName evidence="2">histidine kinase</fullName>
        <ecNumber evidence="2">2.7.13.3</ecNumber>
    </recommendedName>
</protein>
<dbReference type="Proteomes" id="UP001597307">
    <property type="component" value="Unassembled WGS sequence"/>
</dbReference>
<accession>A0ABW4Q843</accession>
<evidence type="ECO:0000256" key="1">
    <source>
        <dbReference type="ARBA" id="ARBA00000085"/>
    </source>
</evidence>
<keyword evidence="3" id="KW-0597">Phosphoprotein</keyword>
<feature type="transmembrane region" description="Helical" evidence="9">
    <location>
        <begin position="137"/>
        <end position="157"/>
    </location>
</feature>
<dbReference type="EC" id="2.7.13.3" evidence="2"/>
<dbReference type="RefSeq" id="WP_343878302.1">
    <property type="nucleotide sequence ID" value="NZ_BAAAIJ010000013.1"/>
</dbReference>
<evidence type="ECO:0000313" key="12">
    <source>
        <dbReference type="EMBL" id="MFD1846814.1"/>
    </source>
</evidence>
<evidence type="ECO:0000256" key="2">
    <source>
        <dbReference type="ARBA" id="ARBA00012438"/>
    </source>
</evidence>
<evidence type="ECO:0000259" key="10">
    <source>
        <dbReference type="Pfam" id="PF02518"/>
    </source>
</evidence>
<comment type="caution">
    <text evidence="12">The sequence shown here is derived from an EMBL/GenBank/DDBJ whole genome shotgun (WGS) entry which is preliminary data.</text>
</comment>
<name>A0ABW4Q843_9MICC</name>
<dbReference type="CDD" id="cd16917">
    <property type="entry name" value="HATPase_UhpB-NarQ-NarX-like"/>
    <property type="match status" value="1"/>
</dbReference>
<evidence type="ECO:0000256" key="9">
    <source>
        <dbReference type="SAM" id="Phobius"/>
    </source>
</evidence>
<feature type="domain" description="Signal transduction histidine kinase subgroup 3 dimerisation and phosphoacceptor" evidence="11">
    <location>
        <begin position="191"/>
        <end position="256"/>
    </location>
</feature>
<dbReference type="PANTHER" id="PTHR24421:SF10">
    <property type="entry name" value="NITRATE_NITRITE SENSOR PROTEIN NARQ"/>
    <property type="match status" value="1"/>
</dbReference>
<dbReference type="Gene3D" id="1.20.5.1930">
    <property type="match status" value="1"/>
</dbReference>
<evidence type="ECO:0000313" key="13">
    <source>
        <dbReference type="Proteomes" id="UP001597307"/>
    </source>
</evidence>
<keyword evidence="9" id="KW-0812">Transmembrane</keyword>
<keyword evidence="7" id="KW-0067">ATP-binding</keyword>
<dbReference type="Pfam" id="PF07730">
    <property type="entry name" value="HisKA_3"/>
    <property type="match status" value="1"/>
</dbReference>
<evidence type="ECO:0000256" key="5">
    <source>
        <dbReference type="ARBA" id="ARBA00022741"/>
    </source>
</evidence>
<evidence type="ECO:0000256" key="8">
    <source>
        <dbReference type="ARBA" id="ARBA00023012"/>
    </source>
</evidence>
<keyword evidence="6 12" id="KW-0418">Kinase</keyword>
<feature type="transmembrane region" description="Helical" evidence="9">
    <location>
        <begin position="112"/>
        <end position="130"/>
    </location>
</feature>
<dbReference type="GO" id="GO:0016301">
    <property type="term" value="F:kinase activity"/>
    <property type="evidence" value="ECO:0007669"/>
    <property type="project" value="UniProtKB-KW"/>
</dbReference>
<evidence type="ECO:0000259" key="11">
    <source>
        <dbReference type="Pfam" id="PF07730"/>
    </source>
</evidence>
<dbReference type="EMBL" id="JBHUGA010000030">
    <property type="protein sequence ID" value="MFD1846814.1"/>
    <property type="molecule type" value="Genomic_DNA"/>
</dbReference>
<evidence type="ECO:0000256" key="4">
    <source>
        <dbReference type="ARBA" id="ARBA00022679"/>
    </source>
</evidence>
<dbReference type="PANTHER" id="PTHR24421">
    <property type="entry name" value="NITRATE/NITRITE SENSOR PROTEIN NARX-RELATED"/>
    <property type="match status" value="1"/>
</dbReference>
<keyword evidence="8" id="KW-0902">Two-component regulatory system</keyword>
<reference evidence="13" key="1">
    <citation type="journal article" date="2019" name="Int. J. Syst. Evol. Microbiol.">
        <title>The Global Catalogue of Microorganisms (GCM) 10K type strain sequencing project: providing services to taxonomists for standard genome sequencing and annotation.</title>
        <authorList>
            <consortium name="The Broad Institute Genomics Platform"/>
            <consortium name="The Broad Institute Genome Sequencing Center for Infectious Disease"/>
            <person name="Wu L."/>
            <person name="Ma J."/>
        </authorList>
    </citation>
    <scope>NUCLEOTIDE SEQUENCE [LARGE SCALE GENOMIC DNA]</scope>
    <source>
        <strain evidence="13">JCM 11496</strain>
    </source>
</reference>
<evidence type="ECO:0000256" key="6">
    <source>
        <dbReference type="ARBA" id="ARBA00022777"/>
    </source>
</evidence>